<organism evidence="1 2">
    <name type="scientific">Miscanthus lutarioriparius</name>
    <dbReference type="NCBI Taxonomy" id="422564"/>
    <lineage>
        <taxon>Eukaryota</taxon>
        <taxon>Viridiplantae</taxon>
        <taxon>Streptophyta</taxon>
        <taxon>Embryophyta</taxon>
        <taxon>Tracheophyta</taxon>
        <taxon>Spermatophyta</taxon>
        <taxon>Magnoliopsida</taxon>
        <taxon>Liliopsida</taxon>
        <taxon>Poales</taxon>
        <taxon>Poaceae</taxon>
        <taxon>PACMAD clade</taxon>
        <taxon>Panicoideae</taxon>
        <taxon>Andropogonodae</taxon>
        <taxon>Andropogoneae</taxon>
        <taxon>Saccharinae</taxon>
        <taxon>Miscanthus</taxon>
    </lineage>
</organism>
<dbReference type="EMBL" id="CAJGYO010000016">
    <property type="protein sequence ID" value="CAD6273100.1"/>
    <property type="molecule type" value="Genomic_DNA"/>
</dbReference>
<gene>
    <name evidence="1" type="ORF">NCGR_LOCUS56368</name>
</gene>
<evidence type="ECO:0000313" key="1">
    <source>
        <dbReference type="EMBL" id="CAD6273100.1"/>
    </source>
</evidence>
<dbReference type="Proteomes" id="UP000604825">
    <property type="component" value="Unassembled WGS sequence"/>
</dbReference>
<protein>
    <submittedName>
        <fullName evidence="1">Uncharacterized protein</fullName>
    </submittedName>
</protein>
<evidence type="ECO:0000313" key="2">
    <source>
        <dbReference type="Proteomes" id="UP000604825"/>
    </source>
</evidence>
<keyword evidence="2" id="KW-1185">Reference proteome</keyword>
<comment type="caution">
    <text evidence="1">The sequence shown here is derived from an EMBL/GenBank/DDBJ whole genome shotgun (WGS) entry which is preliminary data.</text>
</comment>
<dbReference type="OrthoDB" id="693758at2759"/>
<name>A0A811RT02_9POAL</name>
<sequence length="329" mass="37004">MDSSDANVSKENGGLLKDIVQIENSSEPMDDSKWLQESMSTEVTHEALPVDQGLSTAHDEKALSTSGVDPTGEKGLSEIIIVQNKPKKSLSSPVAPEDYVCTDIDRGIIESVKKIPSSPRNEELVLIDDIPVSRNHMECLFQPYEYLSDEVIDTYIKLLEAQKGLKKRPGGVPSNKCYKYTLVLAVINADKREVQVHTIVQDDMKEFRLKLAAILLSSELNKRKGAPYLDSDKNIRSPSDHAIIENPKMTDQVSMKKRKHSEEAECLVVQTGTPQHIQTQNKSPQVHTNQDPDEFWAFEAMKDMPMNKEEMTELLYDYVMAIQDEATLK</sequence>
<accession>A0A811RT02</accession>
<reference evidence="1" key="1">
    <citation type="submission" date="2020-10" db="EMBL/GenBank/DDBJ databases">
        <authorList>
            <person name="Han B."/>
            <person name="Lu T."/>
            <person name="Zhao Q."/>
            <person name="Huang X."/>
            <person name="Zhao Y."/>
        </authorList>
    </citation>
    <scope>NUCLEOTIDE SEQUENCE</scope>
</reference>
<proteinExistence type="predicted"/>
<dbReference type="Gene3D" id="1.10.418.20">
    <property type="match status" value="1"/>
</dbReference>
<dbReference type="AlphaFoldDB" id="A0A811RT02"/>